<name>A0A6P7K5R2_9TELE</name>
<sequence>MGRCPVVEVGMGGVVVPSLLDTGSMVTTITESFFKEHFGHLTDSQLRECAWLDLRAGNGLKLPYLGYLELAITILGKCVPRKGVLVVKDPEDPHMLQRKMQTPGVLGMNVIKGFYYELFVQYGPGLFDDPSITEAPEWRRALRHCHAEELLINSPEPFKVRVKGHVEPCEETPEDVPAAVQHLRASTPSSAPPAPDLVTKEGSKVSSSH</sequence>
<evidence type="ECO:0000313" key="3">
    <source>
        <dbReference type="RefSeq" id="XP_028284738.1"/>
    </source>
</evidence>
<evidence type="ECO:0000256" key="1">
    <source>
        <dbReference type="SAM" id="MobiDB-lite"/>
    </source>
</evidence>
<evidence type="ECO:0000313" key="2">
    <source>
        <dbReference type="Proteomes" id="UP000515145"/>
    </source>
</evidence>
<protein>
    <submittedName>
        <fullName evidence="3">Uncharacterized protein LOC114450669 isoform X1</fullName>
    </submittedName>
</protein>
<keyword evidence="2" id="KW-1185">Reference proteome</keyword>
<accession>A0A6P7K5R2</accession>
<gene>
    <name evidence="3" type="primary">LOC114450669</name>
</gene>
<dbReference type="RefSeq" id="XP_028284738.1">
    <property type="nucleotide sequence ID" value="XM_028428937.1"/>
</dbReference>
<proteinExistence type="predicted"/>
<dbReference type="InParanoid" id="A0A6P7K5R2"/>
<dbReference type="Proteomes" id="UP000515145">
    <property type="component" value="Chromosome 18"/>
</dbReference>
<feature type="region of interest" description="Disordered" evidence="1">
    <location>
        <begin position="171"/>
        <end position="209"/>
    </location>
</feature>
<dbReference type="GeneID" id="114450669"/>
<organism evidence="2 3">
    <name type="scientific">Parambassis ranga</name>
    <name type="common">Indian glassy fish</name>
    <dbReference type="NCBI Taxonomy" id="210632"/>
    <lineage>
        <taxon>Eukaryota</taxon>
        <taxon>Metazoa</taxon>
        <taxon>Chordata</taxon>
        <taxon>Craniata</taxon>
        <taxon>Vertebrata</taxon>
        <taxon>Euteleostomi</taxon>
        <taxon>Actinopterygii</taxon>
        <taxon>Neopterygii</taxon>
        <taxon>Teleostei</taxon>
        <taxon>Neoteleostei</taxon>
        <taxon>Acanthomorphata</taxon>
        <taxon>Ovalentaria</taxon>
        <taxon>Ambassidae</taxon>
        <taxon>Parambassis</taxon>
    </lineage>
</organism>
<reference evidence="3" key="1">
    <citation type="submission" date="2025-08" db="UniProtKB">
        <authorList>
            <consortium name="RefSeq"/>
        </authorList>
    </citation>
    <scope>IDENTIFICATION</scope>
</reference>
<dbReference type="AlphaFoldDB" id="A0A6P7K5R2"/>
<dbReference type="OrthoDB" id="10065209at2759"/>